<dbReference type="PANTHER" id="PTHR33104">
    <property type="entry name" value="SI:DKEY-29D5.2"/>
    <property type="match status" value="1"/>
</dbReference>
<name>A0A2H3AY29_9AGAR</name>
<dbReference type="Pfam" id="PF18758">
    <property type="entry name" value="KDZ"/>
    <property type="match status" value="1"/>
</dbReference>
<evidence type="ECO:0000313" key="2">
    <source>
        <dbReference type="EMBL" id="PBK63609.1"/>
    </source>
</evidence>
<proteinExistence type="predicted"/>
<evidence type="ECO:0000313" key="3">
    <source>
        <dbReference type="Proteomes" id="UP000218334"/>
    </source>
</evidence>
<dbReference type="PANTHER" id="PTHR33104:SF2">
    <property type="entry name" value="CXC3 LIKE CYSTEINE CLUSTER DOMAIN-CONTAINING PROTEIN"/>
    <property type="match status" value="1"/>
</dbReference>
<evidence type="ECO:0000259" key="1">
    <source>
        <dbReference type="Pfam" id="PF18803"/>
    </source>
</evidence>
<dbReference type="AlphaFoldDB" id="A0A2H3AY29"/>
<dbReference type="EMBL" id="KZ293457">
    <property type="protein sequence ID" value="PBK63609.1"/>
    <property type="molecule type" value="Genomic_DNA"/>
</dbReference>
<dbReference type="InterPro" id="IPR041457">
    <property type="entry name" value="CxC2_KDZ-assoc"/>
</dbReference>
<accession>A0A2H3AY29</accession>
<protein>
    <recommendedName>
        <fullName evidence="1">CxC2-like cysteine cluster KDZ transposase-associated domain-containing protein</fullName>
    </recommendedName>
</protein>
<dbReference type="Proteomes" id="UP000218334">
    <property type="component" value="Unassembled WGS sequence"/>
</dbReference>
<dbReference type="Pfam" id="PF18803">
    <property type="entry name" value="CxC2"/>
    <property type="match status" value="1"/>
</dbReference>
<sequence>MVTNAQKRKWKANRYVEGDMEEEIWVPRTHVAMVSGDRRRVRQQLWHPPVAFEGDEDMDEGWETEVEMAAPELDPGGKPAAKRSIVSDRPLLEWLGYDGHTGYCDEYLQELLRLEGRGDSDLCSGGILECQRCVVERHTCLPLHIPKKWNGKYFEDVTLKSLGLRVQLGHWNMHCVNPMPGAEDFTVLHVNGIHKVAVNFCGCEHRVATRLQMLRFRWFPATVRNPRSCAMFSLLETFHAHTLAGKVSVFEYYRGLLHLTDNTEINLPKPILAIDATFCMANINKSTNTNDPGLHTGLAYFVEQQAYLKHVRKHASQKEISSCSGFRTLAQAETRNNKGLRATGVAMAVCTRHEMVVPYCNMDYVAMSALQSYEGCKHVFFSYDMACQTARATQVATQTITWHFGVPKLHCKAHKYACQCRYSMNLKQGTARTCGEGIERLWGRANNCANSMKEMGPGSRHDTIDDHFAAHNW</sequence>
<keyword evidence="3" id="KW-1185">Reference proteome</keyword>
<dbReference type="InterPro" id="IPR040521">
    <property type="entry name" value="KDZ"/>
</dbReference>
<gene>
    <name evidence="2" type="ORF">ARMSODRAFT_990143</name>
</gene>
<dbReference type="STRING" id="1076256.A0A2H3AY29"/>
<feature type="domain" description="CxC2-like cysteine cluster KDZ transposase-associated" evidence="1">
    <location>
        <begin position="159"/>
        <end position="264"/>
    </location>
</feature>
<organism evidence="2 3">
    <name type="scientific">Armillaria solidipes</name>
    <dbReference type="NCBI Taxonomy" id="1076256"/>
    <lineage>
        <taxon>Eukaryota</taxon>
        <taxon>Fungi</taxon>
        <taxon>Dikarya</taxon>
        <taxon>Basidiomycota</taxon>
        <taxon>Agaricomycotina</taxon>
        <taxon>Agaricomycetes</taxon>
        <taxon>Agaricomycetidae</taxon>
        <taxon>Agaricales</taxon>
        <taxon>Marasmiineae</taxon>
        <taxon>Physalacriaceae</taxon>
        <taxon>Armillaria</taxon>
    </lineage>
</organism>
<reference evidence="3" key="1">
    <citation type="journal article" date="2017" name="Nat. Ecol. Evol.">
        <title>Genome expansion and lineage-specific genetic innovations in the forest pathogenic fungi Armillaria.</title>
        <authorList>
            <person name="Sipos G."/>
            <person name="Prasanna A.N."/>
            <person name="Walter M.C."/>
            <person name="O'Connor E."/>
            <person name="Balint B."/>
            <person name="Krizsan K."/>
            <person name="Kiss B."/>
            <person name="Hess J."/>
            <person name="Varga T."/>
            <person name="Slot J."/>
            <person name="Riley R."/>
            <person name="Boka B."/>
            <person name="Rigling D."/>
            <person name="Barry K."/>
            <person name="Lee J."/>
            <person name="Mihaltcheva S."/>
            <person name="LaButti K."/>
            <person name="Lipzen A."/>
            <person name="Waldron R."/>
            <person name="Moloney N.M."/>
            <person name="Sperisen C."/>
            <person name="Kredics L."/>
            <person name="Vagvoelgyi C."/>
            <person name="Patrignani A."/>
            <person name="Fitzpatrick D."/>
            <person name="Nagy I."/>
            <person name="Doyle S."/>
            <person name="Anderson J.B."/>
            <person name="Grigoriev I.V."/>
            <person name="Gueldener U."/>
            <person name="Muensterkoetter M."/>
            <person name="Nagy L.G."/>
        </authorList>
    </citation>
    <scope>NUCLEOTIDE SEQUENCE [LARGE SCALE GENOMIC DNA]</scope>
    <source>
        <strain evidence="3">28-4</strain>
    </source>
</reference>